<dbReference type="PROSITE" id="PS50005">
    <property type="entry name" value="TPR"/>
    <property type="match status" value="2"/>
</dbReference>
<sequence length="1310" mass="149546">MHSRSIGMSLTNGDGEGDLVSCGNLRVGPMDRKWFAWLFTLLILHNEVVFSAYHWKLSEDGKKIEAVMDTPYHMRMPGSLTDFMKQVENVKVISQHVDDMQGMWKKISKHENFDNPKFEEDFRQQEEACVKSRGIKLEPDSFHTSFTAELCPEFHESYQQYTAFVKEYFGSPPDTDKRPPRCNYWFEAVKMKGQNNVDLGKSMNEKVGAEDEMYLKVLDMYFPDFAKFTRGSEGMSRFGNMLSSMLSHDDERVSRNAYLHMAAAAYWRAQGKISYALTCYATGIHFVNDESKAPNIDSFHPAHAEQTVRLSIATLLNRAGYSVEAYIILKQLTTDNMVACYKGMMFAATADASVLTGPESNNSDPETEKPTIQLKLTQKERNGIFSKTFHNYAKAASEFKDAKKEQNQEDGGLLDQFFDLGESKAYVISCHMRLYEALEQQKDNLESLVNEKNNFQKSYKKRDDLKLKVMALLSSNEIRANQKLFYDQVKYGPHPFRKCQRTQVNRFPSTNNKMNVAATISCTLTCSPEKYEELMAPLREKTLRNRPPINETAWKVTEVYPRNRAFEKTLLDISRDCQKEGYFRMIPPRFSDKEVDETADRYWRRADWPNSLDCQAVVSASNPFRINTFPQVFISPENRGWIISELLTTHLGLLPADSLPLPWFEPRCDFVKMDDLRVFTGFEAIERLLNPRFDRKTDEYAERTLKTQFVRLADRVMEEHEMAARIHLLIKHNIGPKWVSLNLAGLYWRVQGNAHQATKCLLGAFLDKPGESFISIVQLTQVMLKATRMINDANGFLMQQLNLLGYKEPLFHFVQGRMKMLLHDVDKAIQHLKEAMDRDPENVVIEEDLLKIACGGQSTKLAISSLYPTVCCSMVTQNAVCIRPRKEMEEQCYVVEPHKLPNAQPILAYHRCNGYYDGFSKKTQDYASIVSPFLTVFNHVTSRNDVSNWVNQVDGIQTVESSEMPLDYGGWNNFFTERPAEWWDSAINEMKYVLPTKKEKEANEWEETWNSDLAKIPEKPLSFLWIREKSVMKEYDAKLPSDLPKPSTHQIRRGIAIFPPPRVATMSCNGVAKPEAIFENAPSTWVSLTAKGEDIEKYVDLRGPMPAMASLQPVCPTMDKYKNSPILGLDHIPAFALSDQFLFYQPEKALSEALKSLGNERDTIEHVAARLHAAMLLSNTQDGQVNWVLCVLSSLYWRVTGNAENAMGCLRCALHTAPPNMRDVALVSLANICHQAGLLNSALISAGAALSTSPRLVAIHFTLGNIYASIGDYQRALNFYYSTLSLQSNFQPAKDRIRTIYCHASKDFEF</sequence>
<evidence type="ECO:0000313" key="3">
    <source>
        <dbReference type="EMBL" id="ULT90578.1"/>
    </source>
</evidence>
<dbReference type="FunFam" id="1.25.40.10:FF:000973">
    <property type="entry name" value="Anaphase-promoting complex subunit 3 protein"/>
    <property type="match status" value="1"/>
</dbReference>
<feature type="repeat" description="TPR" evidence="1">
    <location>
        <begin position="1257"/>
        <end position="1290"/>
    </location>
</feature>
<organism evidence="3 4">
    <name type="scientific">Caenorhabditis briggsae</name>
    <dbReference type="NCBI Taxonomy" id="6238"/>
    <lineage>
        <taxon>Eukaryota</taxon>
        <taxon>Metazoa</taxon>
        <taxon>Ecdysozoa</taxon>
        <taxon>Nematoda</taxon>
        <taxon>Chromadorea</taxon>
        <taxon>Rhabditida</taxon>
        <taxon>Rhabditina</taxon>
        <taxon>Rhabditomorpha</taxon>
        <taxon>Rhabditoidea</taxon>
        <taxon>Rhabditidae</taxon>
        <taxon>Peloderinae</taxon>
        <taxon>Caenorhabditis</taxon>
    </lineage>
</organism>
<dbReference type="PANTHER" id="PTHR16091:SF1">
    <property type="entry name" value="TETRATRICOPEPTIDE REPEAT PROTEIN 17"/>
    <property type="match status" value="1"/>
</dbReference>
<dbReference type="InterPro" id="IPR052630">
    <property type="entry name" value="TTC17"/>
</dbReference>
<protein>
    <recommendedName>
        <fullName evidence="5">Tetratricopeptide repeat protein 17</fullName>
    </recommendedName>
</protein>
<evidence type="ECO:0000256" key="2">
    <source>
        <dbReference type="SAM" id="Coils"/>
    </source>
</evidence>
<gene>
    <name evidence="3" type="ORF">L3Y34_008709</name>
</gene>
<dbReference type="InterPro" id="IPR011990">
    <property type="entry name" value="TPR-like_helical_dom_sf"/>
</dbReference>
<dbReference type="Gene3D" id="1.25.40.10">
    <property type="entry name" value="Tetratricopeptide repeat domain"/>
    <property type="match status" value="1"/>
</dbReference>
<dbReference type="EMBL" id="CP090895">
    <property type="protein sequence ID" value="ULT90578.1"/>
    <property type="molecule type" value="Genomic_DNA"/>
</dbReference>
<keyword evidence="2" id="KW-0175">Coiled coil</keyword>
<feature type="coiled-coil region" evidence="2">
    <location>
        <begin position="428"/>
        <end position="458"/>
    </location>
</feature>
<evidence type="ECO:0000313" key="4">
    <source>
        <dbReference type="Proteomes" id="UP000827892"/>
    </source>
</evidence>
<proteinExistence type="predicted"/>
<dbReference type="InterPro" id="IPR019734">
    <property type="entry name" value="TPR_rpt"/>
</dbReference>
<feature type="repeat" description="TPR" evidence="1">
    <location>
        <begin position="809"/>
        <end position="842"/>
    </location>
</feature>
<name>A0AAE9A5I9_CAEBR</name>
<keyword evidence="1" id="KW-0802">TPR repeat</keyword>
<dbReference type="Proteomes" id="UP000827892">
    <property type="component" value="Chromosome V"/>
</dbReference>
<evidence type="ECO:0000256" key="1">
    <source>
        <dbReference type="PROSITE-ProRule" id="PRU00339"/>
    </source>
</evidence>
<dbReference type="SMART" id="SM00028">
    <property type="entry name" value="TPR"/>
    <property type="match status" value="4"/>
</dbReference>
<accession>A0AAE9A5I9</accession>
<evidence type="ECO:0008006" key="5">
    <source>
        <dbReference type="Google" id="ProtNLM"/>
    </source>
</evidence>
<dbReference type="SUPFAM" id="SSF48452">
    <property type="entry name" value="TPR-like"/>
    <property type="match status" value="1"/>
</dbReference>
<dbReference type="PANTHER" id="PTHR16091">
    <property type="entry name" value="TTC17 PROTEIN"/>
    <property type="match status" value="1"/>
</dbReference>
<reference evidence="3 4" key="1">
    <citation type="submission" date="2022-02" db="EMBL/GenBank/DDBJ databases">
        <title>Chromosome-level reference genomes for two strains of Caenorhabditis briggsae: an improved platform for comparative genomics.</title>
        <authorList>
            <person name="Stevens L."/>
            <person name="Andersen E.C."/>
        </authorList>
    </citation>
    <scope>NUCLEOTIDE SEQUENCE [LARGE SCALE GENOMIC DNA]</scope>
    <source>
        <strain evidence="3">QX1410_ONT</strain>
        <tissue evidence="3">Whole-organism</tissue>
    </source>
</reference>